<organism evidence="1 2">
    <name type="scientific">Streblomastix strix</name>
    <dbReference type="NCBI Taxonomy" id="222440"/>
    <lineage>
        <taxon>Eukaryota</taxon>
        <taxon>Metamonada</taxon>
        <taxon>Preaxostyla</taxon>
        <taxon>Oxymonadida</taxon>
        <taxon>Streblomastigidae</taxon>
        <taxon>Streblomastix</taxon>
    </lineage>
</organism>
<comment type="caution">
    <text evidence="1">The sequence shown here is derived from an EMBL/GenBank/DDBJ whole genome shotgun (WGS) entry which is preliminary data.</text>
</comment>
<dbReference type="Proteomes" id="UP000324800">
    <property type="component" value="Unassembled WGS sequence"/>
</dbReference>
<gene>
    <name evidence="1" type="ORF">EZS28_036499</name>
</gene>
<reference evidence="1 2" key="1">
    <citation type="submission" date="2019-03" db="EMBL/GenBank/DDBJ databases">
        <title>Single cell metagenomics reveals metabolic interactions within the superorganism composed of flagellate Streblomastix strix and complex community of Bacteroidetes bacteria on its surface.</title>
        <authorList>
            <person name="Treitli S.C."/>
            <person name="Kolisko M."/>
            <person name="Husnik F."/>
            <person name="Keeling P."/>
            <person name="Hampl V."/>
        </authorList>
    </citation>
    <scope>NUCLEOTIDE SEQUENCE [LARGE SCALE GENOMIC DNA]</scope>
    <source>
        <strain evidence="1">ST1C</strain>
    </source>
</reference>
<sequence length="108" mass="12802">MLVQFYLIQGDRTIQTIVQLSVYIDDTVKESLSQHGIIEEMIEKLEYIREQTGNYGLLSLIGQHKEELEQRRISQTEKWINTYVQLKQPQPIRQDPSRDDSIMKDSYE</sequence>
<evidence type="ECO:0000313" key="2">
    <source>
        <dbReference type="Proteomes" id="UP000324800"/>
    </source>
</evidence>
<dbReference type="AlphaFoldDB" id="A0A5J4UCM0"/>
<evidence type="ECO:0000313" key="1">
    <source>
        <dbReference type="EMBL" id="KAA6367974.1"/>
    </source>
</evidence>
<dbReference type="EMBL" id="SNRW01017785">
    <property type="protein sequence ID" value="KAA6367974.1"/>
    <property type="molecule type" value="Genomic_DNA"/>
</dbReference>
<accession>A0A5J4UCM0</accession>
<name>A0A5J4UCM0_9EUKA</name>
<proteinExistence type="predicted"/>
<protein>
    <submittedName>
        <fullName evidence="1">Uncharacterized protein</fullName>
    </submittedName>
</protein>